<evidence type="ECO:0000313" key="10">
    <source>
        <dbReference type="Proteomes" id="UP001589576"/>
    </source>
</evidence>
<dbReference type="Pfam" id="PF00595">
    <property type="entry name" value="PDZ"/>
    <property type="match status" value="1"/>
</dbReference>
<evidence type="ECO:0000256" key="5">
    <source>
        <dbReference type="RuleBase" id="RU004404"/>
    </source>
</evidence>
<protein>
    <submittedName>
        <fullName evidence="9">Carboxy terminal-processing peptidase</fullName>
        <ecNumber evidence="9">3.4.21.102</ecNumber>
    </submittedName>
</protein>
<keyword evidence="4 5" id="KW-0720">Serine protease</keyword>
<dbReference type="SUPFAM" id="SSF52096">
    <property type="entry name" value="ClpP/crotonase"/>
    <property type="match status" value="1"/>
</dbReference>
<organism evidence="9 10">
    <name type="scientific">Flavobacterium paronense</name>
    <dbReference type="NCBI Taxonomy" id="1392775"/>
    <lineage>
        <taxon>Bacteria</taxon>
        <taxon>Pseudomonadati</taxon>
        <taxon>Bacteroidota</taxon>
        <taxon>Flavobacteriia</taxon>
        <taxon>Flavobacteriales</taxon>
        <taxon>Flavobacteriaceae</taxon>
        <taxon>Flavobacterium</taxon>
    </lineage>
</organism>
<keyword evidence="7" id="KW-0812">Transmembrane</keyword>
<accession>A0ABV5GDR1</accession>
<dbReference type="InterPro" id="IPR001478">
    <property type="entry name" value="PDZ"/>
</dbReference>
<evidence type="ECO:0000256" key="6">
    <source>
        <dbReference type="SAM" id="Coils"/>
    </source>
</evidence>
<dbReference type="Pfam" id="PF17804">
    <property type="entry name" value="TSP_NTD"/>
    <property type="match status" value="1"/>
</dbReference>
<dbReference type="InterPro" id="IPR020992">
    <property type="entry name" value="Tail_Prtase_C"/>
</dbReference>
<dbReference type="PROSITE" id="PS50106">
    <property type="entry name" value="PDZ"/>
    <property type="match status" value="1"/>
</dbReference>
<reference evidence="9 10" key="1">
    <citation type="submission" date="2024-09" db="EMBL/GenBank/DDBJ databases">
        <authorList>
            <person name="Sun Q."/>
            <person name="Mori K."/>
        </authorList>
    </citation>
    <scope>NUCLEOTIDE SEQUENCE [LARGE SCALE GENOMIC DNA]</scope>
    <source>
        <strain evidence="9 10">CECT 8460</strain>
    </source>
</reference>
<evidence type="ECO:0000256" key="2">
    <source>
        <dbReference type="ARBA" id="ARBA00022670"/>
    </source>
</evidence>
<dbReference type="PANTHER" id="PTHR32060:SF22">
    <property type="entry name" value="CARBOXYL-TERMINAL-PROCESSING PEPTIDASE 3, CHLOROPLASTIC"/>
    <property type="match status" value="1"/>
</dbReference>
<dbReference type="InterPro" id="IPR004447">
    <property type="entry name" value="Peptidase_S41A"/>
</dbReference>
<dbReference type="Pfam" id="PF11818">
    <property type="entry name" value="DUF3340"/>
    <property type="match status" value="1"/>
</dbReference>
<name>A0ABV5GDR1_9FLAO</name>
<evidence type="ECO:0000256" key="7">
    <source>
        <dbReference type="SAM" id="Phobius"/>
    </source>
</evidence>
<dbReference type="Gene3D" id="3.90.226.10">
    <property type="entry name" value="2-enoyl-CoA Hydratase, Chain A, domain 1"/>
    <property type="match status" value="1"/>
</dbReference>
<dbReference type="InterPro" id="IPR005151">
    <property type="entry name" value="Tail-specific_protease"/>
</dbReference>
<dbReference type="NCBIfam" id="TIGR00225">
    <property type="entry name" value="prc"/>
    <property type="match status" value="1"/>
</dbReference>
<dbReference type="InterPro" id="IPR036034">
    <property type="entry name" value="PDZ_sf"/>
</dbReference>
<keyword evidence="2 5" id="KW-0645">Protease</keyword>
<comment type="similarity">
    <text evidence="1 5">Belongs to the peptidase S41A family.</text>
</comment>
<dbReference type="Pfam" id="PF03572">
    <property type="entry name" value="Peptidase_S41"/>
    <property type="match status" value="1"/>
</dbReference>
<evidence type="ECO:0000313" key="9">
    <source>
        <dbReference type="EMBL" id="MFB9089259.1"/>
    </source>
</evidence>
<proteinExistence type="inferred from homology"/>
<dbReference type="CDD" id="cd07560">
    <property type="entry name" value="Peptidase_S41_CPP"/>
    <property type="match status" value="1"/>
</dbReference>
<dbReference type="SMART" id="SM00228">
    <property type="entry name" value="PDZ"/>
    <property type="match status" value="1"/>
</dbReference>
<dbReference type="Gene3D" id="2.30.42.10">
    <property type="match status" value="1"/>
</dbReference>
<keyword evidence="7" id="KW-1133">Transmembrane helix</keyword>
<dbReference type="RefSeq" id="WP_290286236.1">
    <property type="nucleotide sequence ID" value="NZ_JAUFQN010000019.1"/>
</dbReference>
<comment type="caution">
    <text evidence="9">The sequence shown here is derived from an EMBL/GenBank/DDBJ whole genome shotgun (WGS) entry which is preliminary data.</text>
</comment>
<dbReference type="InterPro" id="IPR029045">
    <property type="entry name" value="ClpP/crotonase-like_dom_sf"/>
</dbReference>
<keyword evidence="3 5" id="KW-0378">Hydrolase</keyword>
<evidence type="ECO:0000256" key="3">
    <source>
        <dbReference type="ARBA" id="ARBA00022801"/>
    </source>
</evidence>
<dbReference type="EC" id="3.4.21.102" evidence="9"/>
<keyword evidence="10" id="KW-1185">Reference proteome</keyword>
<dbReference type="EMBL" id="JBHMFB010000016">
    <property type="protein sequence ID" value="MFB9089259.1"/>
    <property type="molecule type" value="Genomic_DNA"/>
</dbReference>
<feature type="domain" description="PDZ" evidence="8">
    <location>
        <begin position="301"/>
        <end position="371"/>
    </location>
</feature>
<evidence type="ECO:0000256" key="4">
    <source>
        <dbReference type="ARBA" id="ARBA00022825"/>
    </source>
</evidence>
<feature type="coiled-coil region" evidence="6">
    <location>
        <begin position="188"/>
        <end position="249"/>
    </location>
</feature>
<evidence type="ECO:0000259" key="8">
    <source>
        <dbReference type="PROSITE" id="PS50106"/>
    </source>
</evidence>
<keyword evidence="6" id="KW-0175">Coiled coil</keyword>
<dbReference type="CDD" id="cd06782">
    <property type="entry name" value="cpPDZ_CPP-like"/>
    <property type="match status" value="1"/>
</dbReference>
<dbReference type="InterPro" id="IPR040573">
    <property type="entry name" value="TSP_N"/>
</dbReference>
<evidence type="ECO:0000256" key="1">
    <source>
        <dbReference type="ARBA" id="ARBA00009179"/>
    </source>
</evidence>
<dbReference type="Proteomes" id="UP001589576">
    <property type="component" value="Unassembled WGS sequence"/>
</dbReference>
<dbReference type="SMART" id="SM00245">
    <property type="entry name" value="TSPc"/>
    <property type="match status" value="1"/>
</dbReference>
<dbReference type="SUPFAM" id="SSF50156">
    <property type="entry name" value="PDZ domain-like"/>
    <property type="match status" value="1"/>
</dbReference>
<gene>
    <name evidence="9" type="ORF">ACFFUU_06580</name>
</gene>
<feature type="transmembrane region" description="Helical" evidence="7">
    <location>
        <begin position="12"/>
        <end position="31"/>
    </location>
</feature>
<keyword evidence="7" id="KW-0472">Membrane</keyword>
<dbReference type="PANTHER" id="PTHR32060">
    <property type="entry name" value="TAIL-SPECIFIC PROTEASE"/>
    <property type="match status" value="1"/>
</dbReference>
<dbReference type="GO" id="GO:0004252">
    <property type="term" value="F:serine-type endopeptidase activity"/>
    <property type="evidence" value="ECO:0007669"/>
    <property type="project" value="UniProtKB-EC"/>
</dbReference>
<sequence>MNKIIQFMKRNYKILMVIGALSLAFLSFVPIEKAIRSFIPQEKSSDPEKDKMLIELLTFVIEKGHYNPAKIDDTFSKGVYKDFLNALDPSKRFFLQSDIDEFAKYETQIDDEINSKDLTFFDLTYTRLMKRMEECKSYYKLALDKPFDYKKMESINTDYEKLPFCKNAQELKERWRLQVKLSTLSSLVEKQKLEEDLAKDKNKTLEEKLKIFRESQGENLTEESEKKFIADVEKKKNQAPKTYEQLEKETRESTLNSLNDNFNFIKDLDREDWFSIYVNAIASRFDPHTSYFGASEKEKFDVSMSGKLEGIGARLQKKNDFTEITELISGGPAWRGKQLESGDIVLKVAQADAEPVDVVGMRLDDVVKKIKGPKGTEVRLTVKKTDGSIKVITIIRDQVEIEETYVKSSVVEKDGFKYGIIYLPKFYIDFEDQNSRDAGKDVAIEVERLKKEGVQGIVMDVRDNGGGSLKTVVDIAGLFIDQGPIVQIKSAAGKKEVLFDRDAKVQWDGPLVVMINEFSASASEILAAAIQDYKRGVIIGSKQSYGKGTVQNVIDLNQFVRGSTYGDLGALKTTTQKFYRINGGSTQLEGVKSDVAIPDRYAYLKMGEKDIDNAMPWDKIDAADYKVWDKQNNFDLAIAKSKERMSNNAQLNLIDDNAKWLDERNKENNYSLNIDKFKAEQKALDEKNKKYKPIVDYKNAFQFKSLPYEVDEMNKDSVLKEKRDRWHESLSKDIYIEEAIHILNDLQSENNKGLTTKVKKDKLVKS</sequence>